<dbReference type="Pfam" id="PF00903">
    <property type="entry name" value="Glyoxalase"/>
    <property type="match status" value="1"/>
</dbReference>
<dbReference type="RefSeq" id="WP_263268680.1">
    <property type="nucleotide sequence ID" value="NZ_CP081201.1"/>
</dbReference>
<gene>
    <name evidence="5" type="ORF">K3169_25480</name>
</gene>
<dbReference type="Gene3D" id="3.10.180.10">
    <property type="entry name" value="2,3-Dihydroxybiphenyl 1,2-Dioxygenase, domain 1"/>
    <property type="match status" value="1"/>
</dbReference>
<dbReference type="EMBL" id="CP081201">
    <property type="protein sequence ID" value="UXZ95630.1"/>
    <property type="molecule type" value="Genomic_DNA"/>
</dbReference>
<evidence type="ECO:0000256" key="1">
    <source>
        <dbReference type="ARBA" id="ARBA00011051"/>
    </source>
</evidence>
<dbReference type="InterPro" id="IPR004360">
    <property type="entry name" value="Glyas_Fos-R_dOase_dom"/>
</dbReference>
<evidence type="ECO:0000256" key="3">
    <source>
        <dbReference type="ARBA" id="ARBA00023251"/>
    </source>
</evidence>
<keyword evidence="6" id="KW-1185">Reference proteome</keyword>
<evidence type="ECO:0000313" key="5">
    <source>
        <dbReference type="EMBL" id="UXZ95630.1"/>
    </source>
</evidence>
<reference evidence="5" key="1">
    <citation type="submission" date="2021-08" db="EMBL/GenBank/DDBJ databases">
        <title>Complete genome sequence of Pseudomonas phytophila.</title>
        <authorList>
            <person name="Weir B.S."/>
            <person name="Templeton M.D."/>
            <person name="Arshed S."/>
            <person name="Andersen M.T."/>
            <person name="Jayaraman J."/>
        </authorList>
    </citation>
    <scope>NUCLEOTIDE SEQUENCE</scope>
    <source>
        <strain evidence="5">ICMP 23753</strain>
    </source>
</reference>
<evidence type="ECO:0000256" key="2">
    <source>
        <dbReference type="ARBA" id="ARBA00021572"/>
    </source>
</evidence>
<dbReference type="InterPro" id="IPR000335">
    <property type="entry name" value="Bleomycin-R"/>
</dbReference>
<organism evidence="5 6">
    <name type="scientific">Pseudomonas phytophila</name>
    <dbReference type="NCBI Taxonomy" id="2867264"/>
    <lineage>
        <taxon>Bacteria</taxon>
        <taxon>Pseudomonadati</taxon>
        <taxon>Pseudomonadota</taxon>
        <taxon>Gammaproteobacteria</taxon>
        <taxon>Pseudomonadales</taxon>
        <taxon>Pseudomonadaceae</taxon>
        <taxon>Pseudomonas</taxon>
    </lineage>
</organism>
<dbReference type="InterPro" id="IPR029068">
    <property type="entry name" value="Glyas_Bleomycin-R_OHBP_Dase"/>
</dbReference>
<proteinExistence type="inferred from homology"/>
<dbReference type="Proteomes" id="UP001063228">
    <property type="component" value="Chromosome"/>
</dbReference>
<feature type="domain" description="VOC" evidence="4">
    <location>
        <begin position="2"/>
        <end position="133"/>
    </location>
</feature>
<dbReference type="SUPFAM" id="SSF54593">
    <property type="entry name" value="Glyoxalase/Bleomycin resistance protein/Dihydroxybiphenyl dioxygenase"/>
    <property type="match status" value="1"/>
</dbReference>
<dbReference type="InterPro" id="IPR037523">
    <property type="entry name" value="VOC_core"/>
</dbReference>
<dbReference type="CDD" id="cd08349">
    <property type="entry name" value="BLMA_like"/>
    <property type="match status" value="1"/>
</dbReference>
<accession>A0ABY6FCK1</accession>
<protein>
    <recommendedName>
        <fullName evidence="2">Bleomycin resistance protein</fullName>
    </recommendedName>
</protein>
<name>A0ABY6FCK1_9PSED</name>
<evidence type="ECO:0000313" key="6">
    <source>
        <dbReference type="Proteomes" id="UP001063228"/>
    </source>
</evidence>
<dbReference type="PROSITE" id="PS51819">
    <property type="entry name" value="VOC"/>
    <property type="match status" value="1"/>
</dbReference>
<keyword evidence="3" id="KW-0046">Antibiotic resistance</keyword>
<evidence type="ECO:0000259" key="4">
    <source>
        <dbReference type="PROSITE" id="PS51819"/>
    </source>
</evidence>
<sequence length="186" mass="21532">MGNALVPEFSVSDWRASKRFYCEILGFTCQYERPEEGFCYLALGDAELMIDQIGEGRTFEQGYQPDHYPFGRGLNVQIRVPSVEPLLRSLAEHHIKLFLPVEDRWYRVGAEENGNRQFVVADPDGYLLRFYERLGSRSVQDEAMAVSAFPSDELEDHRIERVAIERRAAFDEKNALSLEEMEARFK</sequence>
<comment type="similarity">
    <text evidence="1">Belongs to the bleomycin resistance protein family.</text>
</comment>